<dbReference type="PANTHER" id="PTHR13734">
    <property type="entry name" value="TRNA-NUCLEOTIDYLTRANSFERASE"/>
    <property type="match status" value="1"/>
</dbReference>
<organism evidence="6 7">
    <name type="scientific">Papaver nudicaule</name>
    <name type="common">Iceland poppy</name>
    <dbReference type="NCBI Taxonomy" id="74823"/>
    <lineage>
        <taxon>Eukaryota</taxon>
        <taxon>Viridiplantae</taxon>
        <taxon>Streptophyta</taxon>
        <taxon>Embryophyta</taxon>
        <taxon>Tracheophyta</taxon>
        <taxon>Spermatophyta</taxon>
        <taxon>Magnoliopsida</taxon>
        <taxon>Ranunculales</taxon>
        <taxon>Papaveraceae</taxon>
        <taxon>Papaveroideae</taxon>
        <taxon>Papaver</taxon>
    </lineage>
</organism>
<protein>
    <recommendedName>
        <fullName evidence="5">Poly A polymerase head domain-containing protein</fullName>
    </recommendedName>
</protein>
<feature type="domain" description="Poly A polymerase head" evidence="5">
    <location>
        <begin position="45"/>
        <end position="179"/>
    </location>
</feature>
<dbReference type="EMBL" id="JAJJMA010033382">
    <property type="protein sequence ID" value="MCL7024342.1"/>
    <property type="molecule type" value="Genomic_DNA"/>
</dbReference>
<dbReference type="GO" id="GO:0052927">
    <property type="term" value="F:CC tRNA cytidylyltransferase activity"/>
    <property type="evidence" value="ECO:0007669"/>
    <property type="project" value="TreeGrafter"/>
</dbReference>
<dbReference type="Gene3D" id="1.10.3090.10">
    <property type="entry name" value="cca-adding enzyme, domain 2"/>
    <property type="match status" value="1"/>
</dbReference>
<dbReference type="PANTHER" id="PTHR13734:SF5">
    <property type="entry name" value="CCA TRNA NUCLEOTIDYLTRANSFERASE, MITOCHONDRIAL"/>
    <property type="match status" value="1"/>
</dbReference>
<evidence type="ECO:0000256" key="1">
    <source>
        <dbReference type="ARBA" id="ARBA00007265"/>
    </source>
</evidence>
<keyword evidence="7" id="KW-1185">Reference proteome</keyword>
<evidence type="ECO:0000256" key="3">
    <source>
        <dbReference type="ARBA" id="ARBA00022884"/>
    </source>
</evidence>
<dbReference type="CDD" id="cd05398">
    <property type="entry name" value="NT_ClassII-CCAase"/>
    <property type="match status" value="1"/>
</dbReference>
<evidence type="ECO:0000256" key="4">
    <source>
        <dbReference type="RuleBase" id="RU003953"/>
    </source>
</evidence>
<name>A0AA41RTD7_PAPNU</name>
<gene>
    <name evidence="6" type="ORF">MKW94_026748</name>
</gene>
<dbReference type="InterPro" id="IPR002646">
    <property type="entry name" value="PolA_pol_head_dom"/>
</dbReference>
<dbReference type="GO" id="GO:0001680">
    <property type="term" value="P:tRNA 3'-terminal CCA addition"/>
    <property type="evidence" value="ECO:0007669"/>
    <property type="project" value="TreeGrafter"/>
</dbReference>
<evidence type="ECO:0000259" key="5">
    <source>
        <dbReference type="Pfam" id="PF01743"/>
    </source>
</evidence>
<keyword evidence="2 4" id="KW-0808">Transferase</keyword>
<dbReference type="Proteomes" id="UP001177140">
    <property type="component" value="Unassembled WGS sequence"/>
</dbReference>
<evidence type="ECO:0000313" key="7">
    <source>
        <dbReference type="Proteomes" id="UP001177140"/>
    </source>
</evidence>
<reference evidence="6" key="1">
    <citation type="submission" date="2022-03" db="EMBL/GenBank/DDBJ databases">
        <title>A functionally conserved STORR gene fusion in Papaver species that diverged 16.8 million years ago.</title>
        <authorList>
            <person name="Catania T."/>
        </authorList>
    </citation>
    <scope>NUCLEOTIDE SEQUENCE</scope>
    <source>
        <strain evidence="6">S-191538</strain>
    </source>
</reference>
<dbReference type="Pfam" id="PF01743">
    <property type="entry name" value="PolyA_pol"/>
    <property type="match status" value="1"/>
</dbReference>
<dbReference type="GO" id="GO:0003723">
    <property type="term" value="F:RNA binding"/>
    <property type="evidence" value="ECO:0007669"/>
    <property type="project" value="UniProtKB-KW"/>
</dbReference>
<dbReference type="SUPFAM" id="SSF81891">
    <property type="entry name" value="Poly A polymerase C-terminal region-like"/>
    <property type="match status" value="1"/>
</dbReference>
<sequence>MSSSSTTPTSCIQLKDKIDLTDKERRIFDKLLQVVRHCNLKTKVRVVGGWVRDKLLGKESTDIDIALDDMTGKQFCEKVNEYLAFVGEKKQKIHVIESNNSKHLQAAKMKLMGVSFDFVNLRKETFNENSRIPSVEYGSAEEDACRRDLTINSLFYDIQEKIVEDFTGRGIADLKAGRIVTPLPAMDTFKDDPLRVFRAIRFAARFGFVLDDELREAAASDAVREAIGLKMSRERISDEIKLIMSGNRPVQALTDICSLQLFWVFFALPEPNASDRPRDRRFVGSGDAAWNSVASVDAAWNCVASVDTAWNLLELIGFSSFDEKQRRLYLYSALLIPITREIGYCIIPKYLTRPNDEAVMVKWLHRASERFTSLIPELTNTAEAAAREKPDLTVTSNLPVSAGLLLWDIENAGKKKTDTERLSLWRVALMISTLSYPINFDRSEGSADKHKQIELSTRRTLFATIEKAIVKLGVENVCDMPLAEGKQVIEVLQLKEGGSIVGVWMTKLLEWQLADLSRTSEQSLEWMRERASERPELKYDEQQVSALSIW</sequence>
<dbReference type="FunFam" id="3.30.460.10:FF:000019">
    <property type="entry name" value="tRNA nucleotidyltransferase cca2"/>
    <property type="match status" value="1"/>
</dbReference>
<dbReference type="GO" id="GO:0005739">
    <property type="term" value="C:mitochondrion"/>
    <property type="evidence" value="ECO:0007669"/>
    <property type="project" value="UniProtKB-ARBA"/>
</dbReference>
<comment type="caution">
    <text evidence="6">The sequence shown here is derived from an EMBL/GenBank/DDBJ whole genome shotgun (WGS) entry which is preliminary data.</text>
</comment>
<evidence type="ECO:0000313" key="6">
    <source>
        <dbReference type="EMBL" id="MCL7024342.1"/>
    </source>
</evidence>
<dbReference type="Gene3D" id="3.30.460.10">
    <property type="entry name" value="Beta Polymerase, domain 2"/>
    <property type="match status" value="1"/>
</dbReference>
<dbReference type="AlphaFoldDB" id="A0AA41RTD7"/>
<evidence type="ECO:0000256" key="2">
    <source>
        <dbReference type="ARBA" id="ARBA00022679"/>
    </source>
</evidence>
<accession>A0AA41RTD7</accession>
<dbReference type="GO" id="GO:0052929">
    <property type="term" value="F:ATP:3'-cytidine-cytidine-tRNA adenylyltransferase activity"/>
    <property type="evidence" value="ECO:0007669"/>
    <property type="project" value="TreeGrafter"/>
</dbReference>
<keyword evidence="3 4" id="KW-0694">RNA-binding</keyword>
<comment type="similarity">
    <text evidence="1 4">Belongs to the tRNA nucleotidyltransferase/poly(A) polymerase family.</text>
</comment>
<proteinExistence type="inferred from homology"/>
<dbReference type="InterPro" id="IPR043519">
    <property type="entry name" value="NT_sf"/>
</dbReference>
<dbReference type="SUPFAM" id="SSF81301">
    <property type="entry name" value="Nucleotidyltransferase"/>
    <property type="match status" value="1"/>
</dbReference>